<name>A0ABW1Q0P8_9ENTR</name>
<gene>
    <name evidence="1" type="ORF">ACFPZP_15555</name>
</gene>
<dbReference type="EMBL" id="JBHSRG010000009">
    <property type="protein sequence ID" value="MFC6122471.1"/>
    <property type="molecule type" value="Genomic_DNA"/>
</dbReference>
<dbReference type="Proteomes" id="UP001596169">
    <property type="component" value="Unassembled WGS sequence"/>
</dbReference>
<proteinExistence type="predicted"/>
<keyword evidence="2" id="KW-1185">Reference proteome</keyword>
<dbReference type="RefSeq" id="WP_007374377.1">
    <property type="nucleotide sequence ID" value="NZ_JBHSRG010000009.1"/>
</dbReference>
<comment type="caution">
    <text evidence="1">The sequence shown here is derived from an EMBL/GenBank/DDBJ whole genome shotgun (WGS) entry which is preliminary data.</text>
</comment>
<organism evidence="1 2">
    <name type="scientific">Citrobacter bitternis</name>
    <dbReference type="NCBI Taxonomy" id="1585982"/>
    <lineage>
        <taxon>Bacteria</taxon>
        <taxon>Pseudomonadati</taxon>
        <taxon>Pseudomonadota</taxon>
        <taxon>Gammaproteobacteria</taxon>
        <taxon>Enterobacterales</taxon>
        <taxon>Enterobacteriaceae</taxon>
        <taxon>Citrobacter</taxon>
    </lineage>
</organism>
<reference evidence="2" key="1">
    <citation type="journal article" date="2019" name="Int. J. Syst. Evol. Microbiol.">
        <title>The Global Catalogue of Microorganisms (GCM) 10K type strain sequencing project: providing services to taxonomists for standard genome sequencing and annotation.</title>
        <authorList>
            <consortium name="The Broad Institute Genomics Platform"/>
            <consortium name="The Broad Institute Genome Sequencing Center for Infectious Disease"/>
            <person name="Wu L."/>
            <person name="Ma J."/>
        </authorList>
    </citation>
    <scope>NUCLEOTIDE SEQUENCE [LARGE SCALE GENOMIC DNA]</scope>
    <source>
        <strain evidence="2">JCM30009</strain>
    </source>
</reference>
<accession>A0ABW1Q0P8</accession>
<protein>
    <submittedName>
        <fullName evidence="1">Uncharacterized protein</fullName>
    </submittedName>
</protein>
<evidence type="ECO:0000313" key="1">
    <source>
        <dbReference type="EMBL" id="MFC6122471.1"/>
    </source>
</evidence>
<evidence type="ECO:0000313" key="2">
    <source>
        <dbReference type="Proteomes" id="UP001596169"/>
    </source>
</evidence>
<sequence>MPINITTRTEFERMAKAKDPVLEPPRQAARNPATGRFVSNERLPDALPPYLISQQMNITFYNDIDVETFKQEVRLQITRILDDLRGERFNAAGIKYQQFIDQYDACFRKPSPQRWEAVEVRGIDLYAILENLGAILTDELHLQEKPGVESLRRFSGITDAHINLFFYMLELNLAINNQIDSAEGQLLTKLAQLENRLTALLEMYIHGDRLGRLWSGEMPASQLLYGWVLLEQNNLPDAMEIYDSDPRLKDQDNFAALHAEVFKIYKDHPYEKVDSIRNNEFRWRGLSDFRTQIALKLCYYLRQIKKIRQYIDELTQNSDITDPHEATVDIRQLLVP</sequence>